<dbReference type="PROSITE" id="PS50059">
    <property type="entry name" value="FKBP_PPIASE"/>
    <property type="match status" value="1"/>
</dbReference>
<evidence type="ECO:0000313" key="3">
    <source>
        <dbReference type="EMBL" id="SUZ51655.1"/>
    </source>
</evidence>
<reference evidence="3" key="1">
    <citation type="submission" date="2018-05" db="EMBL/GenBank/DDBJ databases">
        <authorList>
            <person name="Lanie J.A."/>
            <person name="Ng W.-L."/>
            <person name="Kazmierczak K.M."/>
            <person name="Andrzejewski T.M."/>
            <person name="Davidsen T.M."/>
            <person name="Wayne K.J."/>
            <person name="Tettelin H."/>
            <person name="Glass J.I."/>
            <person name="Rusch D."/>
            <person name="Podicherti R."/>
            <person name="Tsui H.-C.T."/>
            <person name="Winkler M.E."/>
        </authorList>
    </citation>
    <scope>NUCLEOTIDE SEQUENCE</scope>
</reference>
<gene>
    <name evidence="3" type="ORF">METZ01_LOCUS4509</name>
</gene>
<dbReference type="AlphaFoldDB" id="A0A381NAT9"/>
<proteinExistence type="predicted"/>
<name>A0A381NAT9_9ZZZZ</name>
<dbReference type="SUPFAM" id="SSF54534">
    <property type="entry name" value="FKBP-like"/>
    <property type="match status" value="1"/>
</dbReference>
<dbReference type="InterPro" id="IPR001179">
    <property type="entry name" value="PPIase_FKBP_dom"/>
</dbReference>
<dbReference type="PROSITE" id="PS00018">
    <property type="entry name" value="EF_HAND_1"/>
    <property type="match status" value="1"/>
</dbReference>
<protein>
    <recommendedName>
        <fullName evidence="2">PPIase FKBP-type domain-containing protein</fullName>
    </recommendedName>
</protein>
<dbReference type="GO" id="GO:0003755">
    <property type="term" value="F:peptidyl-prolyl cis-trans isomerase activity"/>
    <property type="evidence" value="ECO:0007669"/>
    <property type="project" value="InterPro"/>
</dbReference>
<dbReference type="PROSITE" id="PS51257">
    <property type="entry name" value="PROKAR_LIPOPROTEIN"/>
    <property type="match status" value="1"/>
</dbReference>
<dbReference type="InterPro" id="IPR028974">
    <property type="entry name" value="TSP_type-3_rpt"/>
</dbReference>
<dbReference type="Pfam" id="PF00254">
    <property type="entry name" value="FKBP_C"/>
    <property type="match status" value="1"/>
</dbReference>
<evidence type="ECO:0000256" key="1">
    <source>
        <dbReference type="SAM" id="MobiDB-lite"/>
    </source>
</evidence>
<organism evidence="3">
    <name type="scientific">marine metagenome</name>
    <dbReference type="NCBI Taxonomy" id="408172"/>
    <lineage>
        <taxon>unclassified sequences</taxon>
        <taxon>metagenomes</taxon>
        <taxon>ecological metagenomes</taxon>
    </lineage>
</organism>
<dbReference type="GO" id="GO:0005509">
    <property type="term" value="F:calcium ion binding"/>
    <property type="evidence" value="ECO:0007669"/>
    <property type="project" value="InterPro"/>
</dbReference>
<accession>A0A381NAT9</accession>
<evidence type="ECO:0000259" key="2">
    <source>
        <dbReference type="PROSITE" id="PS50059"/>
    </source>
</evidence>
<dbReference type="InterPro" id="IPR018247">
    <property type="entry name" value="EF_Hand_1_Ca_BS"/>
</dbReference>
<dbReference type="EMBL" id="UINC01000233">
    <property type="protein sequence ID" value="SUZ51655.1"/>
    <property type="molecule type" value="Genomic_DNA"/>
</dbReference>
<feature type="domain" description="PPIase FKBP-type" evidence="2">
    <location>
        <begin position="130"/>
        <end position="227"/>
    </location>
</feature>
<dbReference type="InterPro" id="IPR046357">
    <property type="entry name" value="PPIase_dom_sf"/>
</dbReference>
<sequence>MLYLRVQSMNKLYIYVSFIFILLLSCNKDDDNTIVIRDYSEQVVNDEQTIEEYLKSHFYNYEDFENSNSFEVNIKVRVDTITDVTANKTPLYDQVEIKTINVSNSEGIETPHKLYYIIAREGIVSNPSIVDSVYVTYKGMLTDNHVFDERKYPIWLDLASSLQGFQEGVSELKSGEFKQNSNGTIEYSSFGVGLFFLPSGIAYFENSTADIPEYSPLIFTVSLMTSNPTDHDYDGILSINEDVDGDGSPFNDDTDNDNLWNMYDSDDDGDGTLTINELDKNNDQIIDDTDNDGIPDYLDPNN</sequence>
<dbReference type="Gene3D" id="3.10.50.40">
    <property type="match status" value="1"/>
</dbReference>
<dbReference type="SUPFAM" id="SSF103647">
    <property type="entry name" value="TSP type-3 repeat"/>
    <property type="match status" value="1"/>
</dbReference>
<feature type="region of interest" description="Disordered" evidence="1">
    <location>
        <begin position="283"/>
        <end position="302"/>
    </location>
</feature>